<dbReference type="InterPro" id="IPR050900">
    <property type="entry name" value="Transposase_IS3/IS150/IS904"/>
</dbReference>
<accession>A0A256GH53</accession>
<dbReference type="EMBL" id="NNRN01000055">
    <property type="protein sequence ID" value="OYR26452.1"/>
    <property type="molecule type" value="Genomic_DNA"/>
</dbReference>
<dbReference type="InterPro" id="IPR025948">
    <property type="entry name" value="HTH-like_dom"/>
</dbReference>
<gene>
    <name evidence="2" type="ORF">CES86_3920</name>
</gene>
<dbReference type="Pfam" id="PF13276">
    <property type="entry name" value="HTH_21"/>
    <property type="match status" value="1"/>
</dbReference>
<protein>
    <submittedName>
        <fullName evidence="2">HTH-like domain protein</fullName>
    </submittedName>
</protein>
<dbReference type="Proteomes" id="UP000216363">
    <property type="component" value="Unassembled WGS sequence"/>
</dbReference>
<proteinExistence type="predicted"/>
<evidence type="ECO:0000259" key="1">
    <source>
        <dbReference type="Pfam" id="PF13276"/>
    </source>
</evidence>
<name>A0A256GH53_9HYPH</name>
<evidence type="ECO:0000313" key="3">
    <source>
        <dbReference type="Proteomes" id="UP000216363"/>
    </source>
</evidence>
<evidence type="ECO:0000313" key="2">
    <source>
        <dbReference type="EMBL" id="OYR26452.1"/>
    </source>
</evidence>
<comment type="caution">
    <text evidence="2">The sequence shown here is derived from an EMBL/GenBank/DDBJ whole genome shotgun (WGS) entry which is preliminary data.</text>
</comment>
<sequence length="133" mass="15103">MIDREHKLSVVRQARLLGFSRGSVYYSPRPVSDGDLAQMRRIDELHLEYPFAGSRMLQGLLKGEGLETGRLHVATLMKKMGIEAIYRRPNTSKPAPGHKIYPYLLRKLAVTRPNQVWAMDLTYSAPRPNRGGL</sequence>
<organism evidence="2 3">
    <name type="scientific">Brucella lupini</name>
    <dbReference type="NCBI Taxonomy" id="255457"/>
    <lineage>
        <taxon>Bacteria</taxon>
        <taxon>Pseudomonadati</taxon>
        <taxon>Pseudomonadota</taxon>
        <taxon>Alphaproteobacteria</taxon>
        <taxon>Hyphomicrobiales</taxon>
        <taxon>Brucellaceae</taxon>
        <taxon>Brucella/Ochrobactrum group</taxon>
        <taxon>Brucella</taxon>
    </lineage>
</organism>
<feature type="domain" description="HTH-like" evidence="1">
    <location>
        <begin position="36"/>
        <end position="89"/>
    </location>
</feature>
<dbReference type="PANTHER" id="PTHR46889:SF7">
    <property type="entry name" value="TRANSPOSASE FOR INSERTION SEQUENCE ELEMENT IS904"/>
    <property type="match status" value="1"/>
</dbReference>
<reference evidence="2 3" key="1">
    <citation type="submission" date="2017-07" db="EMBL/GenBank/DDBJ databases">
        <title>Draft genome of Ochrobactrum lupini type strain LUP21.</title>
        <authorList>
            <person name="Krzyzanowska D.M."/>
            <person name="Jafra S."/>
        </authorList>
    </citation>
    <scope>NUCLEOTIDE SEQUENCE [LARGE SCALE GENOMIC DNA]</scope>
    <source>
        <strain evidence="2 3">LUP21</strain>
    </source>
</reference>
<dbReference type="PANTHER" id="PTHR46889">
    <property type="entry name" value="TRANSPOSASE INSF FOR INSERTION SEQUENCE IS3B-RELATED"/>
    <property type="match status" value="1"/>
</dbReference>
<dbReference type="AlphaFoldDB" id="A0A256GH53"/>